<sequence>MHRYSVPPTERQRLQAAWQAACYRVQLGRHACTLQVDRPAPDLERRWPGSTYALVTAFNPPPGQASAHENALAARRLEQLLDCHGWPIRPAEASDDQGRWREPGWLIRDLSLSQASALARRFRQGGLLFWRRRLPVGLQLLWPLFDAESPH</sequence>
<accession>A0A1T5IW16</accession>
<organism evidence="1 2">
    <name type="scientific">Pseudoxanthomonas indica</name>
    <dbReference type="NCBI Taxonomy" id="428993"/>
    <lineage>
        <taxon>Bacteria</taxon>
        <taxon>Pseudomonadati</taxon>
        <taxon>Pseudomonadota</taxon>
        <taxon>Gammaproteobacteria</taxon>
        <taxon>Lysobacterales</taxon>
        <taxon>Lysobacteraceae</taxon>
        <taxon>Pseudoxanthomonas</taxon>
    </lineage>
</organism>
<dbReference type="EMBL" id="FUZV01000001">
    <property type="protein sequence ID" value="SKC43387.1"/>
    <property type="molecule type" value="Genomic_DNA"/>
</dbReference>
<dbReference type="InterPro" id="IPR021710">
    <property type="entry name" value="DUF3293"/>
</dbReference>
<dbReference type="RefSeq" id="WP_079722713.1">
    <property type="nucleotide sequence ID" value="NZ_BMCL01000003.1"/>
</dbReference>
<dbReference type="OrthoDB" id="6024680at2"/>
<dbReference type="Proteomes" id="UP000190341">
    <property type="component" value="Unassembled WGS sequence"/>
</dbReference>
<name>A0A1T5IW16_9GAMM</name>
<evidence type="ECO:0000313" key="2">
    <source>
        <dbReference type="Proteomes" id="UP000190341"/>
    </source>
</evidence>
<evidence type="ECO:0000313" key="1">
    <source>
        <dbReference type="EMBL" id="SKC43387.1"/>
    </source>
</evidence>
<proteinExistence type="predicted"/>
<gene>
    <name evidence="1" type="ORF">SAMN06296058_0294</name>
</gene>
<dbReference type="Pfam" id="PF11697">
    <property type="entry name" value="DUF3293"/>
    <property type="match status" value="1"/>
</dbReference>
<dbReference type="AlphaFoldDB" id="A0A1T5IW16"/>
<reference evidence="1 2" key="1">
    <citation type="submission" date="2017-02" db="EMBL/GenBank/DDBJ databases">
        <authorList>
            <person name="Peterson S.W."/>
        </authorList>
    </citation>
    <scope>NUCLEOTIDE SEQUENCE [LARGE SCALE GENOMIC DNA]</scope>
    <source>
        <strain evidence="1 2">P15</strain>
    </source>
</reference>
<evidence type="ECO:0008006" key="3">
    <source>
        <dbReference type="Google" id="ProtNLM"/>
    </source>
</evidence>
<dbReference type="STRING" id="428993.SAMN06296058_0294"/>
<protein>
    <recommendedName>
        <fullName evidence="3">DUF3293 domain-containing protein</fullName>
    </recommendedName>
</protein>
<keyword evidence="2" id="KW-1185">Reference proteome</keyword>